<evidence type="ECO:0000259" key="4">
    <source>
        <dbReference type="Pfam" id="PF13649"/>
    </source>
</evidence>
<keyword evidence="2 5" id="KW-0808">Transferase</keyword>
<evidence type="ECO:0000256" key="3">
    <source>
        <dbReference type="ARBA" id="ARBA00022691"/>
    </source>
</evidence>
<dbReference type="AlphaFoldDB" id="A0A4D4J7I7"/>
<dbReference type="GO" id="GO:0032259">
    <property type="term" value="P:methylation"/>
    <property type="evidence" value="ECO:0007669"/>
    <property type="project" value="UniProtKB-KW"/>
</dbReference>
<dbReference type="EMBL" id="BJFL01000008">
    <property type="protein sequence ID" value="GDY30486.1"/>
    <property type="molecule type" value="Genomic_DNA"/>
</dbReference>
<dbReference type="Gene3D" id="3.40.50.150">
    <property type="entry name" value="Vaccinia Virus protein VP39"/>
    <property type="match status" value="1"/>
</dbReference>
<keyword evidence="3" id="KW-0949">S-adenosyl-L-methionine</keyword>
<dbReference type="InterPro" id="IPR041698">
    <property type="entry name" value="Methyltransf_25"/>
</dbReference>
<dbReference type="InterPro" id="IPR029063">
    <property type="entry name" value="SAM-dependent_MTases_sf"/>
</dbReference>
<gene>
    <name evidence="5" type="ORF">GTS_21190</name>
</gene>
<dbReference type="SUPFAM" id="SSF53335">
    <property type="entry name" value="S-adenosyl-L-methionine-dependent methyltransferases"/>
    <property type="match status" value="1"/>
</dbReference>
<dbReference type="Proteomes" id="UP000298860">
    <property type="component" value="Unassembled WGS sequence"/>
</dbReference>
<keyword evidence="1" id="KW-0489">Methyltransferase</keyword>
<dbReference type="PANTHER" id="PTHR43464:SF19">
    <property type="entry name" value="UBIQUINONE BIOSYNTHESIS O-METHYLTRANSFERASE, MITOCHONDRIAL"/>
    <property type="match status" value="1"/>
</dbReference>
<reference evidence="6" key="1">
    <citation type="submission" date="2019-04" db="EMBL/GenBank/DDBJ databases">
        <title>Draft genome sequence of Pseudonocardiaceae bacterium SL3-2-4.</title>
        <authorList>
            <person name="Ningsih F."/>
            <person name="Yokota A."/>
            <person name="Sakai Y."/>
            <person name="Nanatani K."/>
            <person name="Yabe S."/>
            <person name="Oetari A."/>
            <person name="Sjamsuridzal W."/>
        </authorList>
    </citation>
    <scope>NUCLEOTIDE SEQUENCE [LARGE SCALE GENOMIC DNA]</scope>
    <source>
        <strain evidence="6">SL3-2-4</strain>
    </source>
</reference>
<protein>
    <submittedName>
        <fullName evidence="5">Transferase</fullName>
    </submittedName>
</protein>
<sequence length="248" mass="27189">MSNQGQGGAFAPEDVDFEAFYQGKPPVEGLGTGFDVAPWDIGGPQPAVVELERRGGFRGDVLDVGCGLAGNAVFLAERGYRVVGVDAAPTALRRARERAEARGVHVEFVPADATELAGFEQRFDTVLDSALYHCLGDEDRTRYAAALHRVTRPGAHLHLFAFSDTEPGGMRMPISVSQDDLRAHLGEHWDIRSIEHTDYTIAFTRESLARRDPNSFEGVGIEIDLGALRTDERGRVLSAVWHLHAVRR</sequence>
<proteinExistence type="predicted"/>
<evidence type="ECO:0000256" key="2">
    <source>
        <dbReference type="ARBA" id="ARBA00022679"/>
    </source>
</evidence>
<dbReference type="CDD" id="cd02440">
    <property type="entry name" value="AdoMet_MTases"/>
    <property type="match status" value="1"/>
</dbReference>
<evidence type="ECO:0000313" key="6">
    <source>
        <dbReference type="Proteomes" id="UP000298860"/>
    </source>
</evidence>
<dbReference type="RefSeq" id="WP_137813618.1">
    <property type="nucleotide sequence ID" value="NZ_BJFL01000008.1"/>
</dbReference>
<dbReference type="PANTHER" id="PTHR43464">
    <property type="entry name" value="METHYLTRANSFERASE"/>
    <property type="match status" value="1"/>
</dbReference>
<name>A0A4D4J7I7_9PSEU</name>
<evidence type="ECO:0000256" key="1">
    <source>
        <dbReference type="ARBA" id="ARBA00022603"/>
    </source>
</evidence>
<evidence type="ECO:0000313" key="5">
    <source>
        <dbReference type="EMBL" id="GDY30486.1"/>
    </source>
</evidence>
<feature type="domain" description="Methyltransferase" evidence="4">
    <location>
        <begin position="61"/>
        <end position="154"/>
    </location>
</feature>
<comment type="caution">
    <text evidence="5">The sequence shown here is derived from an EMBL/GenBank/DDBJ whole genome shotgun (WGS) entry which is preliminary data.</text>
</comment>
<accession>A0A4D4J7I7</accession>
<dbReference type="GO" id="GO:0008168">
    <property type="term" value="F:methyltransferase activity"/>
    <property type="evidence" value="ECO:0007669"/>
    <property type="project" value="UniProtKB-KW"/>
</dbReference>
<organism evidence="5 6">
    <name type="scientific">Gandjariella thermophila</name>
    <dbReference type="NCBI Taxonomy" id="1931992"/>
    <lineage>
        <taxon>Bacteria</taxon>
        <taxon>Bacillati</taxon>
        <taxon>Actinomycetota</taxon>
        <taxon>Actinomycetes</taxon>
        <taxon>Pseudonocardiales</taxon>
        <taxon>Pseudonocardiaceae</taxon>
        <taxon>Gandjariella</taxon>
    </lineage>
</organism>
<dbReference type="OrthoDB" id="3825914at2"/>
<keyword evidence="6" id="KW-1185">Reference proteome</keyword>
<dbReference type="Pfam" id="PF13649">
    <property type="entry name" value="Methyltransf_25"/>
    <property type="match status" value="1"/>
</dbReference>